<feature type="transmembrane region" description="Helical" evidence="1">
    <location>
        <begin position="182"/>
        <end position="201"/>
    </location>
</feature>
<evidence type="ECO:0000313" key="3">
    <source>
        <dbReference type="EMBL" id="MBO0475780.1"/>
    </source>
</evidence>
<feature type="non-terminal residue" evidence="3">
    <location>
        <position position="253"/>
    </location>
</feature>
<protein>
    <recommendedName>
        <fullName evidence="2">YobI-like P-loop NTPase domain-containing protein</fullName>
    </recommendedName>
</protein>
<feature type="transmembrane region" description="Helical" evidence="1">
    <location>
        <begin position="6"/>
        <end position="23"/>
    </location>
</feature>
<dbReference type="EMBL" id="JAFLVX010000006">
    <property type="protein sequence ID" value="MBO0475780.1"/>
    <property type="molecule type" value="Genomic_DNA"/>
</dbReference>
<proteinExistence type="predicted"/>
<gene>
    <name evidence="3" type="ORF">DOK76_01780</name>
</gene>
<keyword evidence="1" id="KW-0472">Membrane</keyword>
<feature type="transmembrane region" description="Helical" evidence="1">
    <location>
        <begin position="224"/>
        <end position="249"/>
    </location>
</feature>
<feature type="domain" description="YobI-like P-loop NTPase" evidence="2">
    <location>
        <begin position="77"/>
        <end position="243"/>
    </location>
</feature>
<dbReference type="Pfam" id="PF20693">
    <property type="entry name" value="YobI-ATPase"/>
    <property type="match status" value="1"/>
</dbReference>
<name>A0ABS3HPX3_9ENTE</name>
<evidence type="ECO:0000313" key="4">
    <source>
        <dbReference type="Proteomes" id="UP000664857"/>
    </source>
</evidence>
<keyword evidence="1" id="KW-1133">Transmembrane helix</keyword>
<reference evidence="3 4" key="1">
    <citation type="submission" date="2021-03" db="EMBL/GenBank/DDBJ databases">
        <title>Enterococcal diversity collection.</title>
        <authorList>
            <person name="Gilmore M.S."/>
            <person name="Schwartzman J."/>
            <person name="Van Tyne D."/>
            <person name="Martin M."/>
            <person name="Earl A.M."/>
            <person name="Manson A.L."/>
            <person name="Straub T."/>
            <person name="Salamzade R."/>
            <person name="Saavedra J."/>
            <person name="Lebreton F."/>
            <person name="Prichula J."/>
            <person name="Schaufler K."/>
            <person name="Gaca A."/>
            <person name="Sgardioli B."/>
            <person name="Wagenaar J."/>
            <person name="Strong T."/>
        </authorList>
    </citation>
    <scope>NUCLEOTIDE SEQUENCE [LARGE SCALE GENOMIC DNA]</scope>
    <source>
        <strain evidence="3 4">DIV0080</strain>
    </source>
</reference>
<dbReference type="Proteomes" id="UP000664857">
    <property type="component" value="Unassembled WGS sequence"/>
</dbReference>
<evidence type="ECO:0000259" key="2">
    <source>
        <dbReference type="Pfam" id="PF20693"/>
    </source>
</evidence>
<sequence>MELYMNIVLILIILGILVFGYYLSENYEKVLRGISRISLKKINKINEKKSPIEEKYKQNSLAPKTLKGNDLEKIQPYIDRLDESVRMKGVNNVALMSSYGAGKSTILRNFENIHDEYNYLNLSLGSYSTKDHEEIVDEKGNKIVIDLNEKLENSLVKQMIYREKKSELPYSRFKKINGISKWKIITFLIVEFLAFVSFLFLKDFLNLQFMLKERYELSQGNIEIISFICYLLFLLGIFILFYIVINAVLNPFK</sequence>
<keyword evidence="4" id="KW-1185">Reference proteome</keyword>
<dbReference type="InterPro" id="IPR048428">
    <property type="entry name" value="YobI-NTPase"/>
</dbReference>
<organism evidence="3 4">
    <name type="scientific">Candidatus Vagococcus giribetii</name>
    <dbReference type="NCBI Taxonomy" id="2230876"/>
    <lineage>
        <taxon>Bacteria</taxon>
        <taxon>Bacillati</taxon>
        <taxon>Bacillota</taxon>
        <taxon>Bacilli</taxon>
        <taxon>Lactobacillales</taxon>
        <taxon>Enterococcaceae</taxon>
        <taxon>Vagococcus</taxon>
    </lineage>
</organism>
<evidence type="ECO:0000256" key="1">
    <source>
        <dbReference type="SAM" id="Phobius"/>
    </source>
</evidence>
<accession>A0ABS3HPX3</accession>
<comment type="caution">
    <text evidence="3">The sequence shown here is derived from an EMBL/GenBank/DDBJ whole genome shotgun (WGS) entry which is preliminary data.</text>
</comment>
<keyword evidence="1" id="KW-0812">Transmembrane</keyword>